<gene>
    <name evidence="2" type="primary">LOC125543974</name>
</gene>
<evidence type="ECO:0000256" key="1">
    <source>
        <dbReference type="SAM" id="Phobius"/>
    </source>
</evidence>
<keyword evidence="3" id="KW-1185">Reference proteome</keyword>
<dbReference type="Proteomes" id="UP000015106">
    <property type="component" value="Chromosome 3"/>
</dbReference>
<evidence type="ECO:0000313" key="2">
    <source>
        <dbReference type="EnsemblPlants" id="TuG1812G0300002512.01.T03"/>
    </source>
</evidence>
<protein>
    <submittedName>
        <fullName evidence="2">Uncharacterized protein</fullName>
    </submittedName>
</protein>
<reference evidence="3" key="1">
    <citation type="journal article" date="2013" name="Nature">
        <title>Draft genome of the wheat A-genome progenitor Triticum urartu.</title>
        <authorList>
            <person name="Ling H.Q."/>
            <person name="Zhao S."/>
            <person name="Liu D."/>
            <person name="Wang J."/>
            <person name="Sun H."/>
            <person name="Zhang C."/>
            <person name="Fan H."/>
            <person name="Li D."/>
            <person name="Dong L."/>
            <person name="Tao Y."/>
            <person name="Gao C."/>
            <person name="Wu H."/>
            <person name="Li Y."/>
            <person name="Cui Y."/>
            <person name="Guo X."/>
            <person name="Zheng S."/>
            <person name="Wang B."/>
            <person name="Yu K."/>
            <person name="Liang Q."/>
            <person name="Yang W."/>
            <person name="Lou X."/>
            <person name="Chen J."/>
            <person name="Feng M."/>
            <person name="Jian J."/>
            <person name="Zhang X."/>
            <person name="Luo G."/>
            <person name="Jiang Y."/>
            <person name="Liu J."/>
            <person name="Wang Z."/>
            <person name="Sha Y."/>
            <person name="Zhang B."/>
            <person name="Wu H."/>
            <person name="Tang D."/>
            <person name="Shen Q."/>
            <person name="Xue P."/>
            <person name="Zou S."/>
            <person name="Wang X."/>
            <person name="Liu X."/>
            <person name="Wang F."/>
            <person name="Yang Y."/>
            <person name="An X."/>
            <person name="Dong Z."/>
            <person name="Zhang K."/>
            <person name="Zhang X."/>
            <person name="Luo M.C."/>
            <person name="Dvorak J."/>
            <person name="Tong Y."/>
            <person name="Wang J."/>
            <person name="Yang H."/>
            <person name="Li Z."/>
            <person name="Wang D."/>
            <person name="Zhang A."/>
            <person name="Wang J."/>
        </authorList>
    </citation>
    <scope>NUCLEOTIDE SEQUENCE</scope>
    <source>
        <strain evidence="3">cv. G1812</strain>
    </source>
</reference>
<reference evidence="2" key="3">
    <citation type="submission" date="2022-06" db="UniProtKB">
        <authorList>
            <consortium name="EnsemblPlants"/>
        </authorList>
    </citation>
    <scope>IDENTIFICATION</scope>
</reference>
<dbReference type="Gramene" id="TuG1812G0300002512.01.T03">
    <property type="protein sequence ID" value="TuG1812G0300002512.01.T03"/>
    <property type="gene ID" value="TuG1812G0300002512.01"/>
</dbReference>
<keyword evidence="1" id="KW-0812">Transmembrane</keyword>
<organism evidence="2 3">
    <name type="scientific">Triticum urartu</name>
    <name type="common">Red wild einkorn</name>
    <name type="synonym">Crithodium urartu</name>
    <dbReference type="NCBI Taxonomy" id="4572"/>
    <lineage>
        <taxon>Eukaryota</taxon>
        <taxon>Viridiplantae</taxon>
        <taxon>Streptophyta</taxon>
        <taxon>Embryophyta</taxon>
        <taxon>Tracheophyta</taxon>
        <taxon>Spermatophyta</taxon>
        <taxon>Magnoliopsida</taxon>
        <taxon>Liliopsida</taxon>
        <taxon>Poales</taxon>
        <taxon>Poaceae</taxon>
        <taxon>BOP clade</taxon>
        <taxon>Pooideae</taxon>
        <taxon>Triticodae</taxon>
        <taxon>Triticeae</taxon>
        <taxon>Triticinae</taxon>
        <taxon>Triticum</taxon>
    </lineage>
</organism>
<name>A0A8R7PSR6_TRIUA</name>
<feature type="transmembrane region" description="Helical" evidence="1">
    <location>
        <begin position="23"/>
        <end position="44"/>
    </location>
</feature>
<dbReference type="EnsemblPlants" id="TuG1812G0300002512.01.T03">
    <property type="protein sequence ID" value="TuG1812G0300002512.01.T03"/>
    <property type="gene ID" value="TuG1812G0300002512.01"/>
</dbReference>
<proteinExistence type="predicted"/>
<evidence type="ECO:0000313" key="3">
    <source>
        <dbReference type="Proteomes" id="UP000015106"/>
    </source>
</evidence>
<sequence length="80" mass="9046">MAWRTGGCAGRCLLPLLLLTASLLDWSLISLVNMVIFFAIRFVAPRRGMPAFFSTLAKYCQYISLELNYTLFGSIYCLKN</sequence>
<keyword evidence="1" id="KW-1133">Transmembrane helix</keyword>
<reference evidence="2" key="2">
    <citation type="submission" date="2018-03" db="EMBL/GenBank/DDBJ databases">
        <title>The Triticum urartu genome reveals the dynamic nature of wheat genome evolution.</title>
        <authorList>
            <person name="Ling H."/>
            <person name="Ma B."/>
            <person name="Shi X."/>
            <person name="Liu H."/>
            <person name="Dong L."/>
            <person name="Sun H."/>
            <person name="Cao Y."/>
            <person name="Gao Q."/>
            <person name="Zheng S."/>
            <person name="Li Y."/>
            <person name="Yu Y."/>
            <person name="Du H."/>
            <person name="Qi M."/>
            <person name="Li Y."/>
            <person name="Yu H."/>
            <person name="Cui Y."/>
            <person name="Wang N."/>
            <person name="Chen C."/>
            <person name="Wu H."/>
            <person name="Zhao Y."/>
            <person name="Zhang J."/>
            <person name="Li Y."/>
            <person name="Zhou W."/>
            <person name="Zhang B."/>
            <person name="Hu W."/>
            <person name="Eijk M."/>
            <person name="Tang J."/>
            <person name="Witsenboer H."/>
            <person name="Zhao S."/>
            <person name="Li Z."/>
            <person name="Zhang A."/>
            <person name="Wang D."/>
            <person name="Liang C."/>
        </authorList>
    </citation>
    <scope>NUCLEOTIDE SEQUENCE [LARGE SCALE GENOMIC DNA]</scope>
    <source>
        <strain evidence="2">cv. G1812</strain>
    </source>
</reference>
<keyword evidence="1" id="KW-0472">Membrane</keyword>
<dbReference type="AlphaFoldDB" id="A0A8R7PSR6"/>
<accession>A0A8R7PSR6</accession>